<dbReference type="RefSeq" id="WP_094568966.1">
    <property type="nucleotide sequence ID" value="NZ_CP022743.1"/>
</dbReference>
<sequence length="120" mass="13003">MSSVIDKTLAQSLINNYQTQNSGTGGPALVTPEGQFLNGFFISRRSLDAILSDKNCVGVSVHFAKHPDHVGSTDNIFTLILGGAEPNPDYPEVNGAAPYVCRYETWDQLTPCPPFCTELI</sequence>
<dbReference type="KEGG" id="muc:MuYL_0459"/>
<gene>
    <name evidence="1" type="ORF">MuYL_0459</name>
</gene>
<dbReference type="EMBL" id="CP022743">
    <property type="protein sequence ID" value="ASU32362.1"/>
    <property type="molecule type" value="Genomic_DNA"/>
</dbReference>
<protein>
    <submittedName>
        <fullName evidence="1">Uncharacterized protein</fullName>
    </submittedName>
</protein>
<keyword evidence="2" id="KW-1185">Reference proteome</keyword>
<dbReference type="Proteomes" id="UP000215002">
    <property type="component" value="Chromosome"/>
</dbReference>
<organism evidence="1 2">
    <name type="scientific">Mucilaginibacter xinganensis</name>
    <dbReference type="NCBI Taxonomy" id="1234841"/>
    <lineage>
        <taxon>Bacteria</taxon>
        <taxon>Pseudomonadati</taxon>
        <taxon>Bacteroidota</taxon>
        <taxon>Sphingobacteriia</taxon>
        <taxon>Sphingobacteriales</taxon>
        <taxon>Sphingobacteriaceae</taxon>
        <taxon>Mucilaginibacter</taxon>
    </lineage>
</organism>
<dbReference type="AlphaFoldDB" id="A0A223NR32"/>
<evidence type="ECO:0000313" key="1">
    <source>
        <dbReference type="EMBL" id="ASU32362.1"/>
    </source>
</evidence>
<dbReference type="OrthoDB" id="676815at2"/>
<proteinExistence type="predicted"/>
<accession>A0A223NR32</accession>
<reference evidence="1 2" key="1">
    <citation type="submission" date="2017-08" db="EMBL/GenBank/DDBJ databases">
        <title>Complete genome sequence of Mucilaginibacter sp. strain BJC16-A31.</title>
        <authorList>
            <consortium name="Henan University of Science and Technology"/>
            <person name="You X."/>
        </authorList>
    </citation>
    <scope>NUCLEOTIDE SEQUENCE [LARGE SCALE GENOMIC DNA]</scope>
    <source>
        <strain evidence="1 2">BJC16-A31</strain>
    </source>
</reference>
<evidence type="ECO:0000313" key="2">
    <source>
        <dbReference type="Proteomes" id="UP000215002"/>
    </source>
</evidence>
<name>A0A223NR32_9SPHI</name>